<evidence type="ECO:0000313" key="2">
    <source>
        <dbReference type="EMBL" id="PDQ35457.1"/>
    </source>
</evidence>
<protein>
    <submittedName>
        <fullName evidence="2">Uncharacterized protein</fullName>
    </submittedName>
</protein>
<reference evidence="3" key="1">
    <citation type="submission" date="2017-03" db="EMBL/GenBank/DDBJ databases">
        <authorList>
            <person name="Lund M.B."/>
        </authorList>
    </citation>
    <scope>NUCLEOTIDE SEQUENCE [LARGE SCALE GENOMIC DNA]</scope>
</reference>
<proteinExistence type="predicted"/>
<comment type="caution">
    <text evidence="2">The sequence shown here is derived from an EMBL/GenBank/DDBJ whole genome shotgun (WGS) entry which is preliminary data.</text>
</comment>
<accession>A0A2A6FRZ8</accession>
<dbReference type="Proteomes" id="UP000219994">
    <property type="component" value="Unassembled WGS sequence"/>
</dbReference>
<dbReference type="EMBL" id="NAEP01000033">
    <property type="protein sequence ID" value="PDQ35457.1"/>
    <property type="molecule type" value="Genomic_DNA"/>
</dbReference>
<name>A0A2A6FRZ8_9MICO</name>
<evidence type="ECO:0000313" key="3">
    <source>
        <dbReference type="Proteomes" id="UP000219994"/>
    </source>
</evidence>
<organism evidence="2 3">
    <name type="scientific">Candidatus Lumbricidiphila eiseniae</name>
    <dbReference type="NCBI Taxonomy" id="1969409"/>
    <lineage>
        <taxon>Bacteria</taxon>
        <taxon>Bacillati</taxon>
        <taxon>Actinomycetota</taxon>
        <taxon>Actinomycetes</taxon>
        <taxon>Micrococcales</taxon>
        <taxon>Microbacteriaceae</taxon>
        <taxon>Candidatus Lumbricidiphila</taxon>
    </lineage>
</organism>
<feature type="region of interest" description="Disordered" evidence="1">
    <location>
        <begin position="35"/>
        <end position="56"/>
    </location>
</feature>
<gene>
    <name evidence="2" type="ORF">B5766_05900</name>
</gene>
<evidence type="ECO:0000256" key="1">
    <source>
        <dbReference type="SAM" id="MobiDB-lite"/>
    </source>
</evidence>
<sequence>MSVRSKLGSVIKVLLVGLVVGGVTVSSASIAQALPAEKNSSADSPHEVGTVAVPGTNTVITDAGTESVGITLPGTVTPEAVAKPENVPTGLFVGRGEPVLSTRINSAVVSSYAN</sequence>
<dbReference type="AlphaFoldDB" id="A0A2A6FRZ8"/>